<evidence type="ECO:0000313" key="3">
    <source>
        <dbReference type="EMBL" id="PIK47856.1"/>
    </source>
</evidence>
<feature type="region of interest" description="Disordered" evidence="2">
    <location>
        <begin position="122"/>
        <end position="142"/>
    </location>
</feature>
<dbReference type="OrthoDB" id="10563816at2759"/>
<evidence type="ECO:0000313" key="4">
    <source>
        <dbReference type="Proteomes" id="UP000230750"/>
    </source>
</evidence>
<proteinExistence type="predicted"/>
<feature type="coiled-coil region" evidence="1">
    <location>
        <begin position="9"/>
        <end position="36"/>
    </location>
</feature>
<evidence type="ECO:0000256" key="1">
    <source>
        <dbReference type="SAM" id="Coils"/>
    </source>
</evidence>
<feature type="compositionally biased region" description="Polar residues" evidence="2">
    <location>
        <begin position="122"/>
        <end position="137"/>
    </location>
</feature>
<sequence length="254" mass="28185">MAEISGNFYKLVEKRLENIEKEVKSTQDTVRVITDRAEEYGRRCELVSNRLEDLSEGMHTLNDTVDCLSEGLIALPSMIEPANAFSGCKSVSSSLINTYVTEFQSIYNEHVKRAMRKRLDHSFSSQSGVNSHGQRSISDIEGHARDSVRRRLGLNEEELRRLESFKLLSTDGEDAFAGKLDPNNNSLILDKASTNLDCQNVMGLLSDLSMEDHESSHSLSVAIATVHAANATDDPFELGYTTADAGLELHEDDT</sequence>
<accession>A0A2G8KIN4</accession>
<gene>
    <name evidence="3" type="ORF">BSL78_15273</name>
</gene>
<keyword evidence="1" id="KW-0175">Coiled coil</keyword>
<organism evidence="3 4">
    <name type="scientific">Stichopus japonicus</name>
    <name type="common">Sea cucumber</name>
    <dbReference type="NCBI Taxonomy" id="307972"/>
    <lineage>
        <taxon>Eukaryota</taxon>
        <taxon>Metazoa</taxon>
        <taxon>Echinodermata</taxon>
        <taxon>Eleutherozoa</taxon>
        <taxon>Echinozoa</taxon>
        <taxon>Holothuroidea</taxon>
        <taxon>Aspidochirotacea</taxon>
        <taxon>Aspidochirotida</taxon>
        <taxon>Stichopodidae</taxon>
        <taxon>Apostichopus</taxon>
    </lineage>
</organism>
<dbReference type="AlphaFoldDB" id="A0A2G8KIN4"/>
<name>A0A2G8KIN4_STIJA</name>
<comment type="caution">
    <text evidence="3">The sequence shown here is derived from an EMBL/GenBank/DDBJ whole genome shotgun (WGS) entry which is preliminary data.</text>
</comment>
<dbReference type="SUPFAM" id="SSF57997">
    <property type="entry name" value="Tropomyosin"/>
    <property type="match status" value="1"/>
</dbReference>
<dbReference type="Proteomes" id="UP000230750">
    <property type="component" value="Unassembled WGS sequence"/>
</dbReference>
<keyword evidence="4" id="KW-1185">Reference proteome</keyword>
<evidence type="ECO:0000256" key="2">
    <source>
        <dbReference type="SAM" id="MobiDB-lite"/>
    </source>
</evidence>
<protein>
    <submittedName>
        <fullName evidence="3">Uncharacterized protein</fullName>
    </submittedName>
</protein>
<reference evidence="3 4" key="1">
    <citation type="journal article" date="2017" name="PLoS Biol.">
        <title>The sea cucumber genome provides insights into morphological evolution and visceral regeneration.</title>
        <authorList>
            <person name="Zhang X."/>
            <person name="Sun L."/>
            <person name="Yuan J."/>
            <person name="Sun Y."/>
            <person name="Gao Y."/>
            <person name="Zhang L."/>
            <person name="Li S."/>
            <person name="Dai H."/>
            <person name="Hamel J.F."/>
            <person name="Liu C."/>
            <person name="Yu Y."/>
            <person name="Liu S."/>
            <person name="Lin W."/>
            <person name="Guo K."/>
            <person name="Jin S."/>
            <person name="Xu P."/>
            <person name="Storey K.B."/>
            <person name="Huan P."/>
            <person name="Zhang T."/>
            <person name="Zhou Y."/>
            <person name="Zhang J."/>
            <person name="Lin C."/>
            <person name="Li X."/>
            <person name="Xing L."/>
            <person name="Huo D."/>
            <person name="Sun M."/>
            <person name="Wang L."/>
            <person name="Mercier A."/>
            <person name="Li F."/>
            <person name="Yang H."/>
            <person name="Xiang J."/>
        </authorList>
    </citation>
    <scope>NUCLEOTIDE SEQUENCE [LARGE SCALE GENOMIC DNA]</scope>
    <source>
        <strain evidence="3">Shaxun</strain>
        <tissue evidence="3">Muscle</tissue>
    </source>
</reference>
<dbReference type="EMBL" id="MRZV01000553">
    <property type="protein sequence ID" value="PIK47856.1"/>
    <property type="molecule type" value="Genomic_DNA"/>
</dbReference>